<proteinExistence type="predicted"/>
<evidence type="ECO:0000313" key="3">
    <source>
        <dbReference type="Proteomes" id="UP001602058"/>
    </source>
</evidence>
<evidence type="ECO:0000256" key="1">
    <source>
        <dbReference type="SAM" id="MobiDB-lite"/>
    </source>
</evidence>
<protein>
    <submittedName>
        <fullName evidence="2">Nuclear transport factor 2 family protein</fullName>
    </submittedName>
</protein>
<dbReference type="RefSeq" id="WP_387891351.1">
    <property type="nucleotide sequence ID" value="NZ_JBIAWJ010000021.1"/>
</dbReference>
<accession>A0ABW6UR07</accession>
<keyword evidence="3" id="KW-1185">Reference proteome</keyword>
<reference evidence="2 3" key="1">
    <citation type="submission" date="2024-10" db="EMBL/GenBank/DDBJ databases">
        <title>The Natural Products Discovery Center: Release of the First 8490 Sequenced Strains for Exploring Actinobacteria Biosynthetic Diversity.</title>
        <authorList>
            <person name="Kalkreuter E."/>
            <person name="Kautsar S.A."/>
            <person name="Yang D."/>
            <person name="Bader C.D."/>
            <person name="Teijaro C.N."/>
            <person name="Fluegel L."/>
            <person name="Davis C.M."/>
            <person name="Simpson J.R."/>
            <person name="Lauterbach L."/>
            <person name="Steele A.D."/>
            <person name="Gui C."/>
            <person name="Meng S."/>
            <person name="Li G."/>
            <person name="Viehrig K."/>
            <person name="Ye F."/>
            <person name="Su P."/>
            <person name="Kiefer A.F."/>
            <person name="Nichols A."/>
            <person name="Cepeda A.J."/>
            <person name="Yan W."/>
            <person name="Fan B."/>
            <person name="Jiang Y."/>
            <person name="Adhikari A."/>
            <person name="Zheng C.-J."/>
            <person name="Schuster L."/>
            <person name="Cowan T.M."/>
            <person name="Smanski M.J."/>
            <person name="Chevrette M.G."/>
            <person name="De Carvalho L.P.S."/>
            <person name="Shen B."/>
        </authorList>
    </citation>
    <scope>NUCLEOTIDE SEQUENCE [LARGE SCALE GENOMIC DNA]</scope>
    <source>
        <strain evidence="2 3">NPDC001390</strain>
    </source>
</reference>
<feature type="region of interest" description="Disordered" evidence="1">
    <location>
        <begin position="170"/>
        <end position="219"/>
    </location>
</feature>
<evidence type="ECO:0000313" key="2">
    <source>
        <dbReference type="EMBL" id="MFF4525901.1"/>
    </source>
</evidence>
<dbReference type="Proteomes" id="UP001602058">
    <property type="component" value="Unassembled WGS sequence"/>
</dbReference>
<comment type="caution">
    <text evidence="2">The sequence shown here is derived from an EMBL/GenBank/DDBJ whole genome shotgun (WGS) entry which is preliminary data.</text>
</comment>
<organism evidence="2 3">
    <name type="scientific">Streptomyces bluensis</name>
    <dbReference type="NCBI Taxonomy" id="33897"/>
    <lineage>
        <taxon>Bacteria</taxon>
        <taxon>Bacillati</taxon>
        <taxon>Actinomycetota</taxon>
        <taxon>Actinomycetes</taxon>
        <taxon>Kitasatosporales</taxon>
        <taxon>Streptomycetaceae</taxon>
        <taxon>Streptomyces</taxon>
    </lineage>
</organism>
<gene>
    <name evidence="2" type="ORF">ACFY1D_31390</name>
</gene>
<dbReference type="EMBL" id="JBIAWJ010000021">
    <property type="protein sequence ID" value="MFF4525901.1"/>
    <property type="molecule type" value="Genomic_DNA"/>
</dbReference>
<feature type="compositionally biased region" description="Low complexity" evidence="1">
    <location>
        <begin position="175"/>
        <end position="200"/>
    </location>
</feature>
<sequence>MSWTRGGLSDPGKVRVRSRRRLAALAACALLGLAAGCGDGAHEQRAGVSASPVGRLLDDTDEKGRHYREIDVQGAPEVAIEVQPDAGDGWDVRLTVRNFRFSPTGTRQVAVAGRGSVVLYLDGCPLTRLRTTEYRLRGDLVPRGTHPLTARLHADDHTVWAVDGEPVESTADITASGPEPEPAASGGAPGASVSGSGSPARTEGRTCTGRSTHPGGKAS</sequence>
<name>A0ABW6UR07_9ACTN</name>